<sequence length="696" mass="79118">MNYAIPLYECQKDEKPGKVPHFSCTVDIGGIKYIGAAAKTKKEAEIKAARTALLAIESSPSASDEKHTGNSLYTVIPCKKKVTDLGVNSQETVTSLKPKKGRFKKKPCKRRRAGERGNNIQIGNTANLEVNMDGRPEQELDQTDASEVQVADSERLAMKSMRNFQDEKSNFDGKEREVSGVEDPLVTHNIGDSEDGQLTALNFYPSVNPGITTMFRGDDLTALVKEVNKISGVGQYFLASFLSYTKEALEITAKLLENNPEFYTAWNYRKLAVEHNLSQSETETDLDSKSILDEELRVAEKFQKRDGRNFHAWNHRRFVSALKDISAAEELLFTTNMINTNFSNYSAWHNRSVLLSHLLEKRAQGFFPKEKVLTDEYDLVHQALFTDPDDQSAKLLKESNPVEHFDQLKIDEDNEPTASKWNLKTIANEMALFRELLSEINCKIGKLTLARLLTAHDIMMSYKKTPDAYKMAHSEEVLELYSDLMKLNPPHSRYYKDEYSLILLQQVVSSRESLLRRCFHYRGSTSSNINNYVCLRLSNLSLSRIGSIEKLLWVQMLDLSHNELRSIEGLEAMQLLACLNLSDNKLGSFTALEALRQLKSLRVLDISYNEIGAHSVDTRRYLCSSLWHTATSDWNFDQFFISNVMVTKYWEAFAVLKGLNLTQLDIVGNAVSDEKFKLFLSRLLPSLKWLNGKELC</sequence>
<dbReference type="OrthoDB" id="1658at2759"/>
<dbReference type="Proteomes" id="UP000325577">
    <property type="component" value="Linkage Group LG21"/>
</dbReference>
<dbReference type="Gene3D" id="3.30.160.20">
    <property type="match status" value="1"/>
</dbReference>
<evidence type="ECO:0000313" key="10">
    <source>
        <dbReference type="Proteomes" id="UP000325577"/>
    </source>
</evidence>
<dbReference type="GO" id="GO:0003723">
    <property type="term" value="F:RNA binding"/>
    <property type="evidence" value="ECO:0007669"/>
    <property type="project" value="UniProtKB-UniRule"/>
</dbReference>
<dbReference type="SUPFAM" id="SSF54768">
    <property type="entry name" value="dsRNA-binding domain-like"/>
    <property type="match status" value="1"/>
</dbReference>
<dbReference type="InterPro" id="IPR032675">
    <property type="entry name" value="LRR_dom_sf"/>
</dbReference>
<evidence type="ECO:0000256" key="5">
    <source>
        <dbReference type="ARBA" id="ARBA00047658"/>
    </source>
</evidence>
<dbReference type="InterPro" id="IPR001611">
    <property type="entry name" value="Leu-rich_rpt"/>
</dbReference>
<keyword evidence="2 7" id="KW-0637">Prenyltransferase</keyword>
<dbReference type="Gene3D" id="3.80.10.10">
    <property type="entry name" value="Ribonuclease Inhibitor"/>
    <property type="match status" value="1"/>
</dbReference>
<evidence type="ECO:0000313" key="9">
    <source>
        <dbReference type="EMBL" id="KAA8528366.1"/>
    </source>
</evidence>
<dbReference type="EC" id="2.5.1.60" evidence="7"/>
<dbReference type="PROSITE" id="PS51147">
    <property type="entry name" value="PFTA"/>
    <property type="match status" value="3"/>
</dbReference>
<gene>
    <name evidence="9" type="ORF">F0562_035721</name>
</gene>
<dbReference type="SMART" id="SM00358">
    <property type="entry name" value="DSRM"/>
    <property type="match status" value="1"/>
</dbReference>
<dbReference type="SUPFAM" id="SSF52058">
    <property type="entry name" value="L domain-like"/>
    <property type="match status" value="1"/>
</dbReference>
<evidence type="ECO:0000256" key="7">
    <source>
        <dbReference type="RuleBase" id="RU367120"/>
    </source>
</evidence>
<dbReference type="GO" id="GO:0097354">
    <property type="term" value="P:prenylation"/>
    <property type="evidence" value="ECO:0007669"/>
    <property type="project" value="UniProtKB-UniRule"/>
</dbReference>
<dbReference type="GO" id="GO:0004663">
    <property type="term" value="F:Rab geranylgeranyltransferase activity"/>
    <property type="evidence" value="ECO:0007669"/>
    <property type="project" value="UniProtKB-UniRule"/>
</dbReference>
<dbReference type="InterPro" id="IPR002088">
    <property type="entry name" value="Prenyl_trans_a"/>
</dbReference>
<feature type="domain" description="DRBM" evidence="8">
    <location>
        <begin position="1"/>
        <end position="58"/>
    </location>
</feature>
<dbReference type="PROSITE" id="PS51450">
    <property type="entry name" value="LRR"/>
    <property type="match status" value="2"/>
</dbReference>
<dbReference type="PROSITE" id="PS50137">
    <property type="entry name" value="DS_RBD"/>
    <property type="match status" value="1"/>
</dbReference>
<dbReference type="PRINTS" id="PR00019">
    <property type="entry name" value="LEURICHRPT"/>
</dbReference>
<evidence type="ECO:0000256" key="6">
    <source>
        <dbReference type="PROSITE-ProRule" id="PRU00266"/>
    </source>
</evidence>
<comment type="function">
    <text evidence="7">Catalyzes the transfer of a geranyl-geranyl moiety from geranyl-geranyl pyrophosphate to cysteines occuring in specific C-terminal amino acid sequences.</text>
</comment>
<evidence type="ECO:0000256" key="2">
    <source>
        <dbReference type="ARBA" id="ARBA00022602"/>
    </source>
</evidence>
<evidence type="ECO:0000259" key="8">
    <source>
        <dbReference type="PROSITE" id="PS50137"/>
    </source>
</evidence>
<keyword evidence="10" id="KW-1185">Reference proteome</keyword>
<dbReference type="AlphaFoldDB" id="A0A5J5AF84"/>
<dbReference type="GO" id="GO:0005968">
    <property type="term" value="C:Rab-protein geranylgeranyltransferase complex"/>
    <property type="evidence" value="ECO:0007669"/>
    <property type="project" value="TreeGrafter"/>
</dbReference>
<evidence type="ECO:0000256" key="3">
    <source>
        <dbReference type="ARBA" id="ARBA00022679"/>
    </source>
</evidence>
<comment type="similarity">
    <text evidence="1 7">Belongs to the protein prenyltransferase subunit alpha family.</text>
</comment>
<evidence type="ECO:0000256" key="4">
    <source>
        <dbReference type="ARBA" id="ARBA00022737"/>
    </source>
</evidence>
<dbReference type="PANTHER" id="PTHR11129">
    <property type="entry name" value="PROTEIN FARNESYLTRANSFERASE ALPHA SUBUNIT/RAB GERANYLGERANYL TRANSFERASE ALPHA SUBUNIT"/>
    <property type="match status" value="1"/>
</dbReference>
<evidence type="ECO:0000256" key="1">
    <source>
        <dbReference type="ARBA" id="ARBA00006734"/>
    </source>
</evidence>
<organism evidence="9 10">
    <name type="scientific">Nyssa sinensis</name>
    <dbReference type="NCBI Taxonomy" id="561372"/>
    <lineage>
        <taxon>Eukaryota</taxon>
        <taxon>Viridiplantae</taxon>
        <taxon>Streptophyta</taxon>
        <taxon>Embryophyta</taxon>
        <taxon>Tracheophyta</taxon>
        <taxon>Spermatophyta</taxon>
        <taxon>Magnoliopsida</taxon>
        <taxon>eudicotyledons</taxon>
        <taxon>Gunneridae</taxon>
        <taxon>Pentapetalae</taxon>
        <taxon>asterids</taxon>
        <taxon>Cornales</taxon>
        <taxon>Nyssaceae</taxon>
        <taxon>Nyssa</taxon>
    </lineage>
</organism>
<proteinExistence type="inferred from homology"/>
<protein>
    <recommendedName>
        <fullName evidence="7">Geranylgeranyl transferase type-2 subunit alpha</fullName>
        <ecNumber evidence="7">2.5.1.60</ecNumber>
    </recommendedName>
    <alternativeName>
        <fullName evidence="7">Geranylgeranyl transferase type II subunit alpha</fullName>
    </alternativeName>
</protein>
<dbReference type="Pfam" id="PF01239">
    <property type="entry name" value="PPTA"/>
    <property type="match status" value="3"/>
</dbReference>
<dbReference type="Pfam" id="PF00035">
    <property type="entry name" value="dsrm"/>
    <property type="match status" value="1"/>
</dbReference>
<dbReference type="FunFam" id="3.80.10.10:FF:000756">
    <property type="entry name" value="Rab geranylgeranyl transferase like protein"/>
    <property type="match status" value="1"/>
</dbReference>
<name>A0A5J5AF84_9ASTE</name>
<keyword evidence="4" id="KW-0677">Repeat</keyword>
<dbReference type="EMBL" id="CM018045">
    <property type="protein sequence ID" value="KAA8528366.1"/>
    <property type="molecule type" value="Genomic_DNA"/>
</dbReference>
<dbReference type="PANTHER" id="PTHR11129:SF2">
    <property type="entry name" value="GERANYLGERANYL TRANSFERASE TYPE-2 SUBUNIT ALPHA"/>
    <property type="match status" value="1"/>
</dbReference>
<comment type="catalytic activity">
    <reaction evidence="5 7">
        <text>geranylgeranyl diphosphate + L-cysteinyl-[protein] = S-geranylgeranyl-L-cysteinyl-[protein] + diphosphate</text>
        <dbReference type="Rhea" id="RHEA:21240"/>
        <dbReference type="Rhea" id="RHEA-COMP:10131"/>
        <dbReference type="Rhea" id="RHEA-COMP:11537"/>
        <dbReference type="ChEBI" id="CHEBI:29950"/>
        <dbReference type="ChEBI" id="CHEBI:33019"/>
        <dbReference type="ChEBI" id="CHEBI:57533"/>
        <dbReference type="ChEBI" id="CHEBI:86021"/>
        <dbReference type="EC" id="2.5.1.60"/>
    </reaction>
</comment>
<reference evidence="9 10" key="1">
    <citation type="submission" date="2019-09" db="EMBL/GenBank/DDBJ databases">
        <title>A chromosome-level genome assembly of the Chinese tupelo Nyssa sinensis.</title>
        <authorList>
            <person name="Yang X."/>
            <person name="Kang M."/>
            <person name="Yang Y."/>
            <person name="Xiong H."/>
            <person name="Wang M."/>
            <person name="Zhang Z."/>
            <person name="Wang Z."/>
            <person name="Wu H."/>
            <person name="Ma T."/>
            <person name="Liu J."/>
            <person name="Xi Z."/>
        </authorList>
    </citation>
    <scope>NUCLEOTIDE SEQUENCE [LARGE SCALE GENOMIC DNA]</scope>
    <source>
        <strain evidence="9">J267</strain>
        <tissue evidence="9">Leaf</tissue>
    </source>
</reference>
<dbReference type="InterPro" id="IPR014720">
    <property type="entry name" value="dsRBD_dom"/>
</dbReference>
<accession>A0A5J5AF84</accession>
<dbReference type="SUPFAM" id="SSF48439">
    <property type="entry name" value="Protein prenylyltransferase"/>
    <property type="match status" value="1"/>
</dbReference>
<keyword evidence="6" id="KW-0694">RNA-binding</keyword>
<dbReference type="Gene3D" id="1.25.40.120">
    <property type="entry name" value="Protein prenylyltransferase"/>
    <property type="match status" value="2"/>
</dbReference>
<keyword evidence="3 7" id="KW-0808">Transferase</keyword>